<dbReference type="OrthoDB" id="5426775at2759"/>
<feature type="region of interest" description="Disordered" evidence="1">
    <location>
        <begin position="1"/>
        <end position="96"/>
    </location>
</feature>
<dbReference type="VEuPathDB" id="FungiDB:JI435_161850"/>
<dbReference type="Pfam" id="PF25545">
    <property type="entry name" value="DUF7924"/>
    <property type="match status" value="1"/>
</dbReference>
<sequence length="408" mass="44181">MSSRATSSCTSSAVTSPSTPPPPLEASHILSMTANTAPPSLLKRSRSPSPLRLPESPSESLSSSSTLPHAPPSSESAELWDNSAAGSEPTLGSGDESCITASADMVNKAFDTFQKLTAYNIHSEASRAMPDVLHSFVDDQIKAYRRITSPSARDVGRDQLVAVHKSERGGIELLAPNILLKGERHGGEAYIIQDAEVVLDGEHLPEAPSQKVVDTWSALSKSVPDHAIGYISSSDAGRWRVTAPFNQAQENDVLTAIVPAAATLFPFLTAEWKSGGGSEGHTHAALQAVRGAACVVNYNYAFLKHAGMVPTLLDTIHFSLTCNMDTVKLYVHWREHFAGDIHHYSKRIGSHNLSDADEDESNPDMLKFRARLRNILDWAVGVRLDTIQCAIGKIAKIERGGRKRRRCE</sequence>
<dbReference type="InterPro" id="IPR057684">
    <property type="entry name" value="DUF7924"/>
</dbReference>
<feature type="compositionally biased region" description="Low complexity" evidence="1">
    <location>
        <begin position="1"/>
        <end position="17"/>
    </location>
</feature>
<dbReference type="Proteomes" id="UP000663193">
    <property type="component" value="Chromosome 23"/>
</dbReference>
<dbReference type="PANTHER" id="PTHR42470">
    <property type="entry name" value="VAST DOMAIN-CONTAINING PROTEIN"/>
    <property type="match status" value="1"/>
</dbReference>
<feature type="domain" description="DUF7924" evidence="2">
    <location>
        <begin position="220"/>
        <end position="391"/>
    </location>
</feature>
<proteinExistence type="predicted"/>
<evidence type="ECO:0000313" key="3">
    <source>
        <dbReference type="EMBL" id="QRD07766.1"/>
    </source>
</evidence>
<dbReference type="OMA" id="HYSKRIG"/>
<protein>
    <recommendedName>
        <fullName evidence="2">DUF7924 domain-containing protein</fullName>
    </recommendedName>
</protein>
<evidence type="ECO:0000256" key="1">
    <source>
        <dbReference type="SAM" id="MobiDB-lite"/>
    </source>
</evidence>
<accession>A0A7U2IDC1</accession>
<name>A0A7U2IDC1_PHANO</name>
<dbReference type="EMBL" id="CP069045">
    <property type="protein sequence ID" value="QRD07766.1"/>
    <property type="molecule type" value="Genomic_DNA"/>
</dbReference>
<dbReference type="AlphaFoldDB" id="A0A7U2IDC1"/>
<dbReference type="PANTHER" id="PTHR42470:SF1">
    <property type="entry name" value="VAST DOMAIN-CONTAINING PROTEIN"/>
    <property type="match status" value="1"/>
</dbReference>
<evidence type="ECO:0000259" key="2">
    <source>
        <dbReference type="Pfam" id="PF25545"/>
    </source>
</evidence>
<organism evidence="3 4">
    <name type="scientific">Phaeosphaeria nodorum (strain SN15 / ATCC MYA-4574 / FGSC 10173)</name>
    <name type="common">Glume blotch fungus</name>
    <name type="synonym">Parastagonospora nodorum</name>
    <dbReference type="NCBI Taxonomy" id="321614"/>
    <lineage>
        <taxon>Eukaryota</taxon>
        <taxon>Fungi</taxon>
        <taxon>Dikarya</taxon>
        <taxon>Ascomycota</taxon>
        <taxon>Pezizomycotina</taxon>
        <taxon>Dothideomycetes</taxon>
        <taxon>Pleosporomycetidae</taxon>
        <taxon>Pleosporales</taxon>
        <taxon>Pleosporineae</taxon>
        <taxon>Phaeosphaeriaceae</taxon>
        <taxon>Parastagonospora</taxon>
    </lineage>
</organism>
<evidence type="ECO:0000313" key="4">
    <source>
        <dbReference type="Proteomes" id="UP000663193"/>
    </source>
</evidence>
<reference evidence="4" key="1">
    <citation type="journal article" date="2021" name="BMC Genomics">
        <title>Chromosome-level genome assembly and manually-curated proteome of model necrotroph Parastagonospora nodorum Sn15 reveals a genome-wide trove of candidate effector homologs, and redundancy of virulence-related functions within an accessory chromosome.</title>
        <authorList>
            <person name="Bertazzoni S."/>
            <person name="Jones D.A.B."/>
            <person name="Phan H.T."/>
            <person name="Tan K.-C."/>
            <person name="Hane J.K."/>
        </authorList>
    </citation>
    <scope>NUCLEOTIDE SEQUENCE [LARGE SCALE GENOMIC DNA]</scope>
    <source>
        <strain evidence="4">SN15 / ATCC MYA-4574 / FGSC 10173)</strain>
    </source>
</reference>
<gene>
    <name evidence="3" type="ORF">JI435_161850</name>
</gene>
<feature type="compositionally biased region" description="Low complexity" evidence="1">
    <location>
        <begin position="38"/>
        <end position="74"/>
    </location>
</feature>
<keyword evidence="4" id="KW-1185">Reference proteome</keyword>